<name>A0A815YUH2_9BILA</name>
<evidence type="ECO:0000259" key="3">
    <source>
        <dbReference type="PROSITE" id="PS51186"/>
    </source>
</evidence>
<dbReference type="InterPro" id="IPR000182">
    <property type="entry name" value="GNAT_dom"/>
</dbReference>
<dbReference type="PROSITE" id="PS51186">
    <property type="entry name" value="GNAT"/>
    <property type="match status" value="2"/>
</dbReference>
<feature type="domain" description="N-acetyltransferase" evidence="3">
    <location>
        <begin position="155"/>
        <end position="299"/>
    </location>
</feature>
<organism evidence="4 6">
    <name type="scientific">Rotaria magnacalcarata</name>
    <dbReference type="NCBI Taxonomy" id="392030"/>
    <lineage>
        <taxon>Eukaryota</taxon>
        <taxon>Metazoa</taxon>
        <taxon>Spiralia</taxon>
        <taxon>Gnathifera</taxon>
        <taxon>Rotifera</taxon>
        <taxon>Eurotatoria</taxon>
        <taxon>Bdelloidea</taxon>
        <taxon>Philodinida</taxon>
        <taxon>Philodinidae</taxon>
        <taxon>Rotaria</taxon>
    </lineage>
</organism>
<evidence type="ECO:0000313" key="6">
    <source>
        <dbReference type="Proteomes" id="UP000663855"/>
    </source>
</evidence>
<dbReference type="PANTHER" id="PTHR43420">
    <property type="entry name" value="ACETYLTRANSFERASE"/>
    <property type="match status" value="1"/>
</dbReference>
<dbReference type="EMBL" id="CAJNOV010015510">
    <property type="protein sequence ID" value="CAF1575337.1"/>
    <property type="molecule type" value="Genomic_DNA"/>
</dbReference>
<dbReference type="EMBL" id="CAJOBH010000377">
    <property type="protein sequence ID" value="CAF3786802.1"/>
    <property type="molecule type" value="Genomic_DNA"/>
</dbReference>
<reference evidence="4" key="1">
    <citation type="submission" date="2021-02" db="EMBL/GenBank/DDBJ databases">
        <authorList>
            <person name="Nowell W R."/>
        </authorList>
    </citation>
    <scope>NUCLEOTIDE SEQUENCE</scope>
</reference>
<dbReference type="GO" id="GO:0016747">
    <property type="term" value="F:acyltransferase activity, transferring groups other than amino-acyl groups"/>
    <property type="evidence" value="ECO:0007669"/>
    <property type="project" value="InterPro"/>
</dbReference>
<dbReference type="Proteomes" id="UP000681967">
    <property type="component" value="Unassembled WGS sequence"/>
</dbReference>
<sequence>MSNEIFVSFDETLLRLPSCLSVHAQLRPNLSKLTSEDYVQHSNGLHICGIIRKFESETTVLALAVYRTFLTTFDTIRFEIDDIVVDEKERNHGLGTRLLNDLIKKTKEYGATKILVHCDPTNTDAHRFFFRFGLTIYVFEFFLRNSELLKSNDQIRIVDVTELSEKDNAQLLIQAHGIFRQLRPHLPDDEKTYVNQIRDICRTGPARIIVAMNDEILGLAVYRVTRNMKYAEHIYCDDLVTNENSRSSGVGRCLINYMKNEGKKLGIDQLTLDSGCQRGRAHKFYHREGFIINRYGFMM</sequence>
<gene>
    <name evidence="5" type="ORF">BYL167_LOCUS2222</name>
    <name evidence="4" type="ORF">CJN711_LOCUS32371</name>
</gene>
<protein>
    <recommendedName>
        <fullName evidence="3">N-acetyltransferase domain-containing protein</fullName>
    </recommendedName>
</protein>
<dbReference type="AlphaFoldDB" id="A0A815YUH2"/>
<evidence type="ECO:0000256" key="1">
    <source>
        <dbReference type="ARBA" id="ARBA00022679"/>
    </source>
</evidence>
<evidence type="ECO:0000256" key="2">
    <source>
        <dbReference type="ARBA" id="ARBA00023315"/>
    </source>
</evidence>
<dbReference type="SUPFAM" id="SSF55729">
    <property type="entry name" value="Acyl-CoA N-acyltransferases (Nat)"/>
    <property type="match status" value="2"/>
</dbReference>
<evidence type="ECO:0000313" key="4">
    <source>
        <dbReference type="EMBL" id="CAF1575337.1"/>
    </source>
</evidence>
<dbReference type="Proteomes" id="UP000663855">
    <property type="component" value="Unassembled WGS sequence"/>
</dbReference>
<dbReference type="CDD" id="cd04301">
    <property type="entry name" value="NAT_SF"/>
    <property type="match status" value="2"/>
</dbReference>
<keyword evidence="1" id="KW-0808">Transferase</keyword>
<dbReference type="Gene3D" id="3.40.630.30">
    <property type="match status" value="2"/>
</dbReference>
<accession>A0A815YUH2</accession>
<keyword evidence="2" id="KW-0012">Acyltransferase</keyword>
<feature type="domain" description="N-acetyltransferase" evidence="3">
    <location>
        <begin position="4"/>
        <end position="155"/>
    </location>
</feature>
<dbReference type="InterPro" id="IPR050680">
    <property type="entry name" value="YpeA/RimI_acetyltransf"/>
</dbReference>
<dbReference type="Pfam" id="PF00583">
    <property type="entry name" value="Acetyltransf_1"/>
    <property type="match status" value="2"/>
</dbReference>
<dbReference type="PANTHER" id="PTHR43420:SF44">
    <property type="entry name" value="ACETYLTRANSFERASE YPEA"/>
    <property type="match status" value="1"/>
</dbReference>
<comment type="caution">
    <text evidence="4">The sequence shown here is derived from an EMBL/GenBank/DDBJ whole genome shotgun (WGS) entry which is preliminary data.</text>
</comment>
<evidence type="ECO:0000313" key="5">
    <source>
        <dbReference type="EMBL" id="CAF3786802.1"/>
    </source>
</evidence>
<proteinExistence type="predicted"/>
<dbReference type="InterPro" id="IPR016181">
    <property type="entry name" value="Acyl_CoA_acyltransferase"/>
</dbReference>